<evidence type="ECO:0000256" key="7">
    <source>
        <dbReference type="SAM" id="Coils"/>
    </source>
</evidence>
<organism evidence="8 9">
    <name type="scientific">Rhizophlyctis rosea</name>
    <dbReference type="NCBI Taxonomy" id="64517"/>
    <lineage>
        <taxon>Eukaryota</taxon>
        <taxon>Fungi</taxon>
        <taxon>Fungi incertae sedis</taxon>
        <taxon>Chytridiomycota</taxon>
        <taxon>Chytridiomycota incertae sedis</taxon>
        <taxon>Chytridiomycetes</taxon>
        <taxon>Rhizophlyctidales</taxon>
        <taxon>Rhizophlyctidaceae</taxon>
        <taxon>Rhizophlyctis</taxon>
    </lineage>
</organism>
<reference evidence="8" key="1">
    <citation type="submission" date="2020-05" db="EMBL/GenBank/DDBJ databases">
        <title>Phylogenomic resolution of chytrid fungi.</title>
        <authorList>
            <person name="Stajich J.E."/>
            <person name="Amses K."/>
            <person name="Simmons R."/>
            <person name="Seto K."/>
            <person name="Myers J."/>
            <person name="Bonds A."/>
            <person name="Quandt C.A."/>
            <person name="Barry K."/>
            <person name="Liu P."/>
            <person name="Grigoriev I."/>
            <person name="Longcore J.E."/>
            <person name="James T.Y."/>
        </authorList>
    </citation>
    <scope>NUCLEOTIDE SEQUENCE</scope>
    <source>
        <strain evidence="8">JEL0318</strain>
    </source>
</reference>
<evidence type="ECO:0000313" key="8">
    <source>
        <dbReference type="EMBL" id="KAJ3055175.1"/>
    </source>
</evidence>
<dbReference type="InterPro" id="IPR008409">
    <property type="entry name" value="SPF27"/>
</dbReference>
<dbReference type="Pfam" id="PF05700">
    <property type="entry name" value="BCAS2"/>
    <property type="match status" value="1"/>
</dbReference>
<dbReference type="GO" id="GO:0071011">
    <property type="term" value="C:precatalytic spliceosome"/>
    <property type="evidence" value="ECO:0007669"/>
    <property type="project" value="TreeGrafter"/>
</dbReference>
<accession>A0AAD5X3U0</accession>
<keyword evidence="9" id="KW-1185">Reference proteome</keyword>
<evidence type="ECO:0000256" key="3">
    <source>
        <dbReference type="ARBA" id="ARBA00022664"/>
    </source>
</evidence>
<keyword evidence="4" id="KW-0747">Spliceosome</keyword>
<dbReference type="PANTHER" id="PTHR13296">
    <property type="entry name" value="BCAS2 PROTEIN"/>
    <property type="match status" value="1"/>
</dbReference>
<name>A0AAD5X3U0_9FUNG</name>
<keyword evidence="3" id="KW-0507">mRNA processing</keyword>
<dbReference type="EMBL" id="JADGJD010000092">
    <property type="protein sequence ID" value="KAJ3055175.1"/>
    <property type="molecule type" value="Genomic_DNA"/>
</dbReference>
<evidence type="ECO:0000256" key="5">
    <source>
        <dbReference type="ARBA" id="ARBA00023187"/>
    </source>
</evidence>
<dbReference type="PANTHER" id="PTHR13296:SF0">
    <property type="entry name" value="PRE-MRNA-SPLICING FACTOR SPF27"/>
    <property type="match status" value="1"/>
</dbReference>
<comment type="caution">
    <text evidence="8">The sequence shown here is derived from an EMBL/GenBank/DDBJ whole genome shotgun (WGS) entry which is preliminary data.</text>
</comment>
<keyword evidence="7" id="KW-0175">Coiled coil</keyword>
<evidence type="ECO:0000256" key="4">
    <source>
        <dbReference type="ARBA" id="ARBA00022728"/>
    </source>
</evidence>
<evidence type="ECO:0000256" key="2">
    <source>
        <dbReference type="ARBA" id="ARBA00010788"/>
    </source>
</evidence>
<dbReference type="Proteomes" id="UP001212841">
    <property type="component" value="Unassembled WGS sequence"/>
</dbReference>
<comment type="similarity">
    <text evidence="2">Belongs to the SPF27 family.</text>
</comment>
<evidence type="ECO:0000256" key="1">
    <source>
        <dbReference type="ARBA" id="ARBA00004123"/>
    </source>
</evidence>
<keyword evidence="6" id="KW-0539">Nucleus</keyword>
<comment type="subcellular location">
    <subcellularLocation>
        <location evidence="1">Nucleus</location>
    </subcellularLocation>
</comment>
<dbReference type="GO" id="GO:0000974">
    <property type="term" value="C:Prp19 complex"/>
    <property type="evidence" value="ECO:0007669"/>
    <property type="project" value="TreeGrafter"/>
</dbReference>
<dbReference type="GO" id="GO:0071013">
    <property type="term" value="C:catalytic step 2 spliceosome"/>
    <property type="evidence" value="ECO:0007669"/>
    <property type="project" value="TreeGrafter"/>
</dbReference>
<protein>
    <recommendedName>
        <fullName evidence="10">Pre-mRNA-splicing factor SPF27</fullName>
    </recommendedName>
</protein>
<dbReference type="GO" id="GO:0008380">
    <property type="term" value="P:RNA splicing"/>
    <property type="evidence" value="ECO:0007669"/>
    <property type="project" value="UniProtKB-KW"/>
</dbReference>
<dbReference type="AlphaFoldDB" id="A0AAD5X3U0"/>
<keyword evidence="5" id="KW-0508">mRNA splicing</keyword>
<gene>
    <name evidence="8" type="ORF">HK097_011329</name>
</gene>
<evidence type="ECO:0000313" key="9">
    <source>
        <dbReference type="Proteomes" id="UP001212841"/>
    </source>
</evidence>
<dbReference type="GO" id="GO:0006397">
    <property type="term" value="P:mRNA processing"/>
    <property type="evidence" value="ECO:0007669"/>
    <property type="project" value="UniProtKB-KW"/>
</dbReference>
<proteinExistence type="inferred from homology"/>
<evidence type="ECO:0008006" key="10">
    <source>
        <dbReference type="Google" id="ProtNLM"/>
    </source>
</evidence>
<feature type="coiled-coil region" evidence="7">
    <location>
        <begin position="191"/>
        <end position="218"/>
    </location>
</feature>
<sequence>MSALDSSSDVYIDSLPYVDGEISPEYQAYVDQLIVEEVKRGPAITTSALPVSVELFKNNPILQAELARVSRGEKLSALDLSRLRLEPPTASSPNTQPTSADWERAIQNSQSQLEHQWNRLINLELMNKFGSNAWRLHNYQMDHAVAGVKKVADSNKEEIMSVNKQRKSEQIKAGNALSGMELRRGELLGRVLQVDLASASLEAELERLRAEKARLESAV</sequence>
<evidence type="ECO:0000256" key="6">
    <source>
        <dbReference type="ARBA" id="ARBA00023242"/>
    </source>
</evidence>